<sequence>MTAAVCRWCSNSLPAQNARVCTACNMSQNVVYERAKQTITVATLLGFVTSALLFVWQPMLDGYHRLFTTPGLSVTAFMTERDGLLRNTGKLPIFASHIEIVPADVSRRAVVSIAQELAPGETISIDTRGLYAQRVEKSDTLEPWTFSVAAPDPVFALIGENSRVIPVYAASDDYQLKAQIDHAEQKLAARARDGAAIGVPTRVNVKGAACTVHFSTKAQGAGQSSFKCVMLVASRGSLTALFPVSAAPPPQDAGDGD</sequence>
<evidence type="ECO:0000313" key="2">
    <source>
        <dbReference type="EMBL" id="SNS13972.1"/>
    </source>
</evidence>
<dbReference type="Proteomes" id="UP000198440">
    <property type="component" value="Unassembled WGS sequence"/>
</dbReference>
<organism evidence="2 3">
    <name type="scientific">Antarctobacter heliothermus</name>
    <dbReference type="NCBI Taxonomy" id="74033"/>
    <lineage>
        <taxon>Bacteria</taxon>
        <taxon>Pseudomonadati</taxon>
        <taxon>Pseudomonadota</taxon>
        <taxon>Alphaproteobacteria</taxon>
        <taxon>Rhodobacterales</taxon>
        <taxon>Roseobacteraceae</taxon>
        <taxon>Antarctobacter</taxon>
    </lineage>
</organism>
<keyword evidence="1" id="KW-1133">Transmembrane helix</keyword>
<protein>
    <submittedName>
        <fullName evidence="2">Uncharacterized protein</fullName>
    </submittedName>
</protein>
<keyword evidence="1" id="KW-0472">Membrane</keyword>
<evidence type="ECO:0000313" key="3">
    <source>
        <dbReference type="Proteomes" id="UP000198440"/>
    </source>
</evidence>
<keyword evidence="1" id="KW-0812">Transmembrane</keyword>
<name>A0A239C244_9RHOB</name>
<dbReference type="EMBL" id="FZON01000005">
    <property type="protein sequence ID" value="SNS13972.1"/>
    <property type="molecule type" value="Genomic_DNA"/>
</dbReference>
<evidence type="ECO:0000256" key="1">
    <source>
        <dbReference type="SAM" id="Phobius"/>
    </source>
</evidence>
<gene>
    <name evidence="2" type="ORF">SAMN04488078_100563</name>
</gene>
<feature type="transmembrane region" description="Helical" evidence="1">
    <location>
        <begin position="38"/>
        <end position="56"/>
    </location>
</feature>
<accession>A0A239C244</accession>
<dbReference type="AlphaFoldDB" id="A0A239C244"/>
<reference evidence="2 3" key="1">
    <citation type="submission" date="2017-06" db="EMBL/GenBank/DDBJ databases">
        <authorList>
            <person name="Kim H.J."/>
            <person name="Triplett B.A."/>
        </authorList>
    </citation>
    <scope>NUCLEOTIDE SEQUENCE [LARGE SCALE GENOMIC DNA]</scope>
    <source>
        <strain evidence="2 3">DSM 11445</strain>
    </source>
</reference>
<proteinExistence type="predicted"/>